<dbReference type="RefSeq" id="WP_118728726.1">
    <property type="nucleotide sequence ID" value="NZ_BLYJ01000015.1"/>
</dbReference>
<feature type="transmembrane region" description="Helical" evidence="11">
    <location>
        <begin position="75"/>
        <end position="93"/>
    </location>
</feature>
<evidence type="ECO:0000256" key="9">
    <source>
        <dbReference type="ARBA" id="ARBA00035611"/>
    </source>
</evidence>
<keyword evidence="3" id="KW-1003">Cell membrane</keyword>
<feature type="transmembrane region" description="Helical" evidence="11">
    <location>
        <begin position="141"/>
        <end position="162"/>
    </location>
</feature>
<evidence type="ECO:0000256" key="7">
    <source>
        <dbReference type="ARBA" id="ARBA00022989"/>
    </source>
</evidence>
<keyword evidence="6 11" id="KW-0812">Transmembrane</keyword>
<comment type="function">
    <text evidence="9">Part of the binding-protein-dependent transport system for D-xylose. Probably responsible for the translocation of the substrate across the membrane.</text>
</comment>
<feature type="transmembrane region" description="Helical" evidence="11">
    <location>
        <begin position="301"/>
        <end position="321"/>
    </location>
</feature>
<reference evidence="12 13" key="1">
    <citation type="submission" date="2020-06" db="EMBL/GenBank/DDBJ databases">
        <title>Characterization of fructooligosaccharide metabolism and fructooligosaccharide-degrading enzymes in human commensal butyrate producers.</title>
        <authorList>
            <person name="Tanno H."/>
            <person name="Fujii T."/>
            <person name="Hirano K."/>
            <person name="Maeno S."/>
            <person name="Tonozuka T."/>
            <person name="Sakamoto M."/>
            <person name="Ohkuma M."/>
            <person name="Tochio T."/>
            <person name="Endo A."/>
        </authorList>
    </citation>
    <scope>NUCLEOTIDE SEQUENCE [LARGE SCALE GENOMIC DNA]</scope>
    <source>
        <strain evidence="12 13">JCM 31056</strain>
    </source>
</reference>
<sequence length="328" mass="34055">MKKGKESIFKGASIAELYSKFGVVLILILSLIVGTILSPEFLTGSNLMSVARNVGVYAIIALGMTRLLIGGGVDLSAGSNVAFCSVILAVIYAQTGSTLLAVVVTFAAGMIIGAINGYFASYIGLMPFIVTLATQMTVRGLAYLVAGGAPVYGVSDSVVFLGQGNVGGFPMLLIVVLVATAIMLFVMTRTSHGRYLYAIGGNPEAASASGINVKRQVFVNYIIMGLMCSFAGILYAGRTNSGLPAGGVNFEFEAIIGSVLGGTSMAGGIGNVAMSIVGIYVVGIINNVMNLCSVNAFWQQVVKGIVILVAVLLDVFTRNAIMKSTKKR</sequence>
<evidence type="ECO:0000256" key="5">
    <source>
        <dbReference type="ARBA" id="ARBA00022597"/>
    </source>
</evidence>
<protein>
    <recommendedName>
        <fullName evidence="10">Xylose transport system permease protein XylH</fullName>
    </recommendedName>
</protein>
<evidence type="ECO:0000256" key="6">
    <source>
        <dbReference type="ARBA" id="ARBA00022692"/>
    </source>
</evidence>
<evidence type="ECO:0000256" key="11">
    <source>
        <dbReference type="SAM" id="Phobius"/>
    </source>
</evidence>
<feature type="transmembrane region" description="Helical" evidence="11">
    <location>
        <begin position="218"/>
        <end position="237"/>
    </location>
</feature>
<keyword evidence="4" id="KW-0997">Cell inner membrane</keyword>
<evidence type="ECO:0000256" key="3">
    <source>
        <dbReference type="ARBA" id="ARBA00022475"/>
    </source>
</evidence>
<dbReference type="PANTHER" id="PTHR32196">
    <property type="entry name" value="ABC TRANSPORTER PERMEASE PROTEIN YPHD-RELATED-RELATED"/>
    <property type="match status" value="1"/>
</dbReference>
<keyword evidence="5" id="KW-0762">Sugar transport</keyword>
<evidence type="ECO:0000256" key="8">
    <source>
        <dbReference type="ARBA" id="ARBA00023136"/>
    </source>
</evidence>
<dbReference type="PANTHER" id="PTHR32196:SF32">
    <property type="entry name" value="XYLOSE TRANSPORT SYSTEM PERMEASE PROTEIN XYLH"/>
    <property type="match status" value="1"/>
</dbReference>
<evidence type="ECO:0000256" key="4">
    <source>
        <dbReference type="ARBA" id="ARBA00022519"/>
    </source>
</evidence>
<name>A0ABQ1DZX9_9FIRM</name>
<accession>A0ABQ1DZX9</accession>
<evidence type="ECO:0000313" key="12">
    <source>
        <dbReference type="EMBL" id="GFO88258.1"/>
    </source>
</evidence>
<evidence type="ECO:0000256" key="2">
    <source>
        <dbReference type="ARBA" id="ARBA00022448"/>
    </source>
</evidence>
<dbReference type="Proteomes" id="UP000620147">
    <property type="component" value="Unassembled WGS sequence"/>
</dbReference>
<gene>
    <name evidence="12" type="ORF">BUFA31_14220</name>
</gene>
<dbReference type="EMBL" id="BLYJ01000015">
    <property type="protein sequence ID" value="GFO88258.1"/>
    <property type="molecule type" value="Genomic_DNA"/>
</dbReference>
<dbReference type="Pfam" id="PF02653">
    <property type="entry name" value="BPD_transp_2"/>
    <property type="match status" value="1"/>
</dbReference>
<comment type="caution">
    <text evidence="12">The sequence shown here is derived from an EMBL/GenBank/DDBJ whole genome shotgun (WGS) entry which is preliminary data.</text>
</comment>
<feature type="transmembrane region" description="Helical" evidence="11">
    <location>
        <begin position="50"/>
        <end position="68"/>
    </location>
</feature>
<evidence type="ECO:0000256" key="1">
    <source>
        <dbReference type="ARBA" id="ARBA00004651"/>
    </source>
</evidence>
<feature type="transmembrane region" description="Helical" evidence="11">
    <location>
        <begin position="269"/>
        <end position="289"/>
    </location>
</feature>
<proteinExistence type="predicted"/>
<organism evidence="12 13">
    <name type="scientific">Butyricicoccus faecihominis</name>
    <dbReference type="NCBI Taxonomy" id="1712515"/>
    <lineage>
        <taxon>Bacteria</taxon>
        <taxon>Bacillati</taxon>
        <taxon>Bacillota</taxon>
        <taxon>Clostridia</taxon>
        <taxon>Eubacteriales</taxon>
        <taxon>Butyricicoccaceae</taxon>
        <taxon>Butyricicoccus</taxon>
    </lineage>
</organism>
<keyword evidence="8 11" id="KW-0472">Membrane</keyword>
<keyword evidence="13" id="KW-1185">Reference proteome</keyword>
<dbReference type="InterPro" id="IPR001851">
    <property type="entry name" value="ABC_transp_permease"/>
</dbReference>
<dbReference type="CDD" id="cd06579">
    <property type="entry name" value="TM_PBP1_transp_AraH_like"/>
    <property type="match status" value="1"/>
</dbReference>
<evidence type="ECO:0000313" key="13">
    <source>
        <dbReference type="Proteomes" id="UP000620147"/>
    </source>
</evidence>
<keyword evidence="2" id="KW-0813">Transport</keyword>
<keyword evidence="7 11" id="KW-1133">Transmembrane helix</keyword>
<evidence type="ECO:0000256" key="10">
    <source>
        <dbReference type="ARBA" id="ARBA00035686"/>
    </source>
</evidence>
<feature type="transmembrane region" description="Helical" evidence="11">
    <location>
        <begin position="21"/>
        <end position="38"/>
    </location>
</feature>
<comment type="subcellular location">
    <subcellularLocation>
        <location evidence="1">Cell membrane</location>
        <topology evidence="1">Multi-pass membrane protein</topology>
    </subcellularLocation>
</comment>
<feature type="transmembrane region" description="Helical" evidence="11">
    <location>
        <begin position="168"/>
        <end position="187"/>
    </location>
</feature>